<dbReference type="Pfam" id="PF03372">
    <property type="entry name" value="Exo_endo_phos"/>
    <property type="match status" value="1"/>
</dbReference>
<keyword evidence="3" id="KW-1185">Reference proteome</keyword>
<evidence type="ECO:0000313" key="3">
    <source>
        <dbReference type="Proteomes" id="UP000235145"/>
    </source>
</evidence>
<dbReference type="PANTHER" id="PTHR33116:SF84">
    <property type="entry name" value="RNA-DIRECTED DNA POLYMERASE"/>
    <property type="match status" value="1"/>
</dbReference>
<dbReference type="InterPro" id="IPR000477">
    <property type="entry name" value="RT_dom"/>
</dbReference>
<evidence type="ECO:0000259" key="1">
    <source>
        <dbReference type="PROSITE" id="PS50878"/>
    </source>
</evidence>
<evidence type="ECO:0000313" key="2">
    <source>
        <dbReference type="EMBL" id="KAJ0211478.1"/>
    </source>
</evidence>
<accession>A0A9R1VVW6</accession>
<comment type="caution">
    <text evidence="2">The sequence shown here is derived from an EMBL/GenBank/DDBJ whole genome shotgun (WGS) entry which is preliminary data.</text>
</comment>
<organism evidence="2 3">
    <name type="scientific">Lactuca sativa</name>
    <name type="common">Garden lettuce</name>
    <dbReference type="NCBI Taxonomy" id="4236"/>
    <lineage>
        <taxon>Eukaryota</taxon>
        <taxon>Viridiplantae</taxon>
        <taxon>Streptophyta</taxon>
        <taxon>Embryophyta</taxon>
        <taxon>Tracheophyta</taxon>
        <taxon>Spermatophyta</taxon>
        <taxon>Magnoliopsida</taxon>
        <taxon>eudicotyledons</taxon>
        <taxon>Gunneridae</taxon>
        <taxon>Pentapetalae</taxon>
        <taxon>asterids</taxon>
        <taxon>campanulids</taxon>
        <taxon>Asterales</taxon>
        <taxon>Asteraceae</taxon>
        <taxon>Cichorioideae</taxon>
        <taxon>Cichorieae</taxon>
        <taxon>Lactucinae</taxon>
        <taxon>Lactuca</taxon>
    </lineage>
</organism>
<dbReference type="Pfam" id="PF13966">
    <property type="entry name" value="zf-RVT"/>
    <property type="match status" value="1"/>
</dbReference>
<dbReference type="SUPFAM" id="SSF56672">
    <property type="entry name" value="DNA/RNA polymerases"/>
    <property type="match status" value="1"/>
</dbReference>
<gene>
    <name evidence="2" type="ORF">LSAT_V11C400156910</name>
</gene>
<protein>
    <recommendedName>
        <fullName evidence="1">Reverse transcriptase domain-containing protein</fullName>
    </recommendedName>
</protein>
<dbReference type="CDD" id="cd01650">
    <property type="entry name" value="RT_nLTR_like"/>
    <property type="match status" value="1"/>
</dbReference>
<dbReference type="InterPro" id="IPR036691">
    <property type="entry name" value="Endo/exonu/phosph_ase_sf"/>
</dbReference>
<reference evidence="2 3" key="1">
    <citation type="journal article" date="2017" name="Nat. Commun.">
        <title>Genome assembly with in vitro proximity ligation data and whole-genome triplication in lettuce.</title>
        <authorList>
            <person name="Reyes-Chin-Wo S."/>
            <person name="Wang Z."/>
            <person name="Yang X."/>
            <person name="Kozik A."/>
            <person name="Arikit S."/>
            <person name="Song C."/>
            <person name="Xia L."/>
            <person name="Froenicke L."/>
            <person name="Lavelle D.O."/>
            <person name="Truco M.J."/>
            <person name="Xia R."/>
            <person name="Zhu S."/>
            <person name="Xu C."/>
            <person name="Xu H."/>
            <person name="Xu X."/>
            <person name="Cox K."/>
            <person name="Korf I."/>
            <person name="Meyers B.C."/>
            <person name="Michelmore R.W."/>
        </authorList>
    </citation>
    <scope>NUCLEOTIDE SEQUENCE [LARGE SCALE GENOMIC DNA]</scope>
    <source>
        <strain evidence="3">cv. Salinas</strain>
        <tissue evidence="2">Seedlings</tissue>
    </source>
</reference>
<dbReference type="Proteomes" id="UP000235145">
    <property type="component" value="Unassembled WGS sequence"/>
</dbReference>
<sequence>MMNIGCWNVRGLNLRPKQEEIKNVVRSNNLSLFAILESQLRFNKLQSTCNNVFGKWMWISNQDMSPKGTRIIIGWDPEELVVMPLDSNEQVMHCQVLFIRENKRIFCSFVYACNYYMERRKLWQSLGKNKDVVSGMPWLIVGDFNVTRQLLDSSSGTSRLSRGMVDFNECMNFIEVQDINKNGLHFSWNQKLNGNNGILKKLDRVLGNFKFIEDFPDVYANFQPYRISDHCPMIVNFPFKKKFKVRPFKFVNALTLLEDFIPTVEKAWNTPVEGFDMFRLCQKLKILKKPLRKLLFGQGSYAGKVQKCREDLDRVQTDLDKDPNNGDLRSEEGLYMQAFLNACKEEEMVLKQRAKVQWLKERDSNSAYFHKVVRGKINKNRVETILGNDGNWKEGDEAYKQIVNYFSGYLGVDSEVCPINNPEDLFENKLNQEQALDIVKEITCEEIKAAVFDIDDDKAPGPDGYSSKFFKAAWVIVGEDFCKAVKEFFCKKKILKEINATAIALVPKVQTPGRVGDYRPIACCNVVYKCISKIIVKRIRDYLKFLVSDNQSVFIPGRSILDNVLLSQELVKGYHIDRGYARCALKVDIQKAYDSVNWKFLQNILVNFGFHNSMISWIMNCVSTSSFMININGNFHGYFQGKRGLRLGCPLSPYLFTLVMEVFNLMLKRTIHENVGFKYHWRCSAQKITHLCFADDLMLFCHGNTSSIRIIKKVMDEFAGTAGLIPNLSKSHIFFGNVKGPCKRRILDVLPFVEGKLPMKYLGIPLISTRLFTRDCKNLVERVKLKVNNWKNKTLSYAGRFQLISSVLASLPVYWASVVLIPKSIIKDIEKIMRNFLWNSGESRKGIAKVAWNEICRPKIYGGLGLKNLSDWNIALLSSRIWKILSGHNSLRVRWINSHLLEGRSFWDVDYKDKMSWSWRNLLKIRPYLRDSFYVQIGSGDGTFMWYDNWHQLGPLSYVLSPREIANAGYNIRDKVSDVIINEDWSWPDEWIRLIPQLGDAHVASLIRGKKDVMFWLNCKNELVPFAVNQVSASLTCRESPIGWHNLVWFQNRISSHSFILWLAIRGRLRTQDRMKKWKNSNDFCCVFCNNQMDSHSHLFFECNFPLMVWERVKSKVKLRHNSGDWFQIVQELQVSLKKKCIGNFIRKIALAASIYHIWNERNRRLFGRKRNSVDDVIKNIMEDIRLKMFSLKWGYLGLNEEICKEWSIPINRNN</sequence>
<dbReference type="AlphaFoldDB" id="A0A9R1VVW6"/>
<feature type="domain" description="Reverse transcriptase" evidence="1">
    <location>
        <begin position="487"/>
        <end position="766"/>
    </location>
</feature>
<dbReference type="PROSITE" id="PS50878">
    <property type="entry name" value="RT_POL"/>
    <property type="match status" value="1"/>
</dbReference>
<dbReference type="SUPFAM" id="SSF56219">
    <property type="entry name" value="DNase I-like"/>
    <property type="match status" value="1"/>
</dbReference>
<dbReference type="InterPro" id="IPR026960">
    <property type="entry name" value="RVT-Znf"/>
</dbReference>
<dbReference type="PANTHER" id="PTHR33116">
    <property type="entry name" value="REVERSE TRANSCRIPTASE ZINC-BINDING DOMAIN-CONTAINING PROTEIN-RELATED-RELATED"/>
    <property type="match status" value="1"/>
</dbReference>
<name>A0A9R1VVW6_LACSA</name>
<dbReference type="Gene3D" id="3.60.10.10">
    <property type="entry name" value="Endonuclease/exonuclease/phosphatase"/>
    <property type="match status" value="1"/>
</dbReference>
<dbReference type="Pfam" id="PF00078">
    <property type="entry name" value="RVT_1"/>
    <property type="match status" value="1"/>
</dbReference>
<proteinExistence type="predicted"/>
<dbReference type="InterPro" id="IPR043502">
    <property type="entry name" value="DNA/RNA_pol_sf"/>
</dbReference>
<dbReference type="GO" id="GO:0003824">
    <property type="term" value="F:catalytic activity"/>
    <property type="evidence" value="ECO:0007669"/>
    <property type="project" value="InterPro"/>
</dbReference>
<dbReference type="EMBL" id="NBSK02000004">
    <property type="protein sequence ID" value="KAJ0211478.1"/>
    <property type="molecule type" value="Genomic_DNA"/>
</dbReference>
<dbReference type="InterPro" id="IPR005135">
    <property type="entry name" value="Endo/exonuclease/phosphatase"/>
</dbReference>